<comment type="caution">
    <text evidence="2">The sequence shown here is derived from an EMBL/GenBank/DDBJ whole genome shotgun (WGS) entry which is preliminary data.</text>
</comment>
<dbReference type="CDD" id="cd06578">
    <property type="entry name" value="HemD"/>
    <property type="match status" value="1"/>
</dbReference>
<evidence type="ECO:0000313" key="2">
    <source>
        <dbReference type="EMBL" id="RHY19487.1"/>
    </source>
</evidence>
<dbReference type="VEuPathDB" id="FungiDB:H310_04150"/>
<dbReference type="AlphaFoldDB" id="A0A3R6WED0"/>
<dbReference type="Gene3D" id="3.40.50.10090">
    <property type="match status" value="2"/>
</dbReference>
<dbReference type="Proteomes" id="UP000285060">
    <property type="component" value="Unassembled WGS sequence"/>
</dbReference>
<reference evidence="2 3" key="1">
    <citation type="submission" date="2018-08" db="EMBL/GenBank/DDBJ databases">
        <title>Aphanomyces genome sequencing and annotation.</title>
        <authorList>
            <person name="Minardi D."/>
            <person name="Oidtmann B."/>
            <person name="Van Der Giezen M."/>
            <person name="Studholme D.J."/>
        </authorList>
    </citation>
    <scope>NUCLEOTIDE SEQUENCE [LARGE SCALE GENOMIC DNA]</scope>
    <source>
        <strain evidence="2 3">NJM0002</strain>
    </source>
</reference>
<accession>A0A3R6WED0</accession>
<evidence type="ECO:0000259" key="1">
    <source>
        <dbReference type="Pfam" id="PF02602"/>
    </source>
</evidence>
<dbReference type="EMBL" id="QUSY01002900">
    <property type="protein sequence ID" value="RHY19487.1"/>
    <property type="molecule type" value="Genomic_DNA"/>
</dbReference>
<protein>
    <recommendedName>
        <fullName evidence="1">Tetrapyrrole biosynthesis uroporphyrinogen III synthase domain-containing protein</fullName>
    </recommendedName>
</protein>
<dbReference type="InterPro" id="IPR039793">
    <property type="entry name" value="UROS/Hem4"/>
</dbReference>
<dbReference type="Pfam" id="PF02602">
    <property type="entry name" value="HEM4"/>
    <property type="match status" value="1"/>
</dbReference>
<proteinExistence type="predicted"/>
<sequence length="247" mass="26238">MAISRSSGQYLPLAALVVIGELEQDVARHIDSNVLTNISGRGLCTIVKRGGSPCHEVAAAYKGIRANGAPPQIERHQVLHSLDQYVGLIITSPRAASAIVSVIQSVPADEAQTLVALLKEIPIYAVGKVTSKPLSDHLGVTCLGEDSGSAEVLATFIADSGNLYGPMVFLCGEKRMDALPLSFHARSQRLDELVVYASHQVDGIEWLQTASAPPQWVAFFSPSGVDAALRMTSVPWSSIKKVALGTI</sequence>
<dbReference type="GO" id="GO:0006780">
    <property type="term" value="P:uroporphyrinogen III biosynthetic process"/>
    <property type="evidence" value="ECO:0007669"/>
    <property type="project" value="InterPro"/>
</dbReference>
<dbReference type="GO" id="GO:0006782">
    <property type="term" value="P:protoporphyrinogen IX biosynthetic process"/>
    <property type="evidence" value="ECO:0007669"/>
    <property type="project" value="UniProtKB-UniPathway"/>
</dbReference>
<keyword evidence="3" id="KW-1185">Reference proteome</keyword>
<organism evidence="2 3">
    <name type="scientific">Aphanomyces invadans</name>
    <dbReference type="NCBI Taxonomy" id="157072"/>
    <lineage>
        <taxon>Eukaryota</taxon>
        <taxon>Sar</taxon>
        <taxon>Stramenopiles</taxon>
        <taxon>Oomycota</taxon>
        <taxon>Saprolegniomycetes</taxon>
        <taxon>Saprolegniales</taxon>
        <taxon>Verrucalvaceae</taxon>
        <taxon>Aphanomyces</taxon>
    </lineage>
</organism>
<name>A0A3R6WED0_9STRA</name>
<dbReference type="SUPFAM" id="SSF69618">
    <property type="entry name" value="HemD-like"/>
    <property type="match status" value="1"/>
</dbReference>
<dbReference type="GO" id="GO:0004852">
    <property type="term" value="F:uroporphyrinogen-III synthase activity"/>
    <property type="evidence" value="ECO:0007669"/>
    <property type="project" value="InterPro"/>
</dbReference>
<dbReference type="GO" id="GO:0005829">
    <property type="term" value="C:cytosol"/>
    <property type="evidence" value="ECO:0007669"/>
    <property type="project" value="TreeGrafter"/>
</dbReference>
<dbReference type="PANTHER" id="PTHR12390:SF0">
    <property type="entry name" value="UROPORPHYRINOGEN-III SYNTHASE"/>
    <property type="match status" value="1"/>
</dbReference>
<dbReference type="PANTHER" id="PTHR12390">
    <property type="entry name" value="UROPORPHYRINOGEN III SYNTHASE"/>
    <property type="match status" value="1"/>
</dbReference>
<dbReference type="UniPathway" id="UPA00251">
    <property type="reaction ID" value="UER00320"/>
</dbReference>
<feature type="domain" description="Tetrapyrrole biosynthesis uroporphyrinogen III synthase" evidence="1">
    <location>
        <begin position="72"/>
        <end position="235"/>
    </location>
</feature>
<dbReference type="InterPro" id="IPR036108">
    <property type="entry name" value="4pyrrol_syn_uPrphyn_synt_sf"/>
</dbReference>
<dbReference type="InterPro" id="IPR003754">
    <property type="entry name" value="4pyrrol_synth_uPrphyn_synth"/>
</dbReference>
<gene>
    <name evidence="2" type="ORF">DYB32_010222</name>
</gene>
<evidence type="ECO:0000313" key="3">
    <source>
        <dbReference type="Proteomes" id="UP000285060"/>
    </source>
</evidence>